<sequence length="149" mass="16894">MDIWALGCVVTEMVTGRPTWDWGPDSDVKDLLFEIAYGDEMPKIPSDLSDNGKDFLDKCFNRDSWLQWTAERLLNHPFVAEDDDGVEESNGLNVVIALAFLINGRRRINGGRISLRKTLFPRSSDGRSREKGIGGIRHHHKKQQEKIGT</sequence>
<dbReference type="GO" id="GO:0004672">
    <property type="term" value="F:protein kinase activity"/>
    <property type="evidence" value="ECO:0007669"/>
    <property type="project" value="InterPro"/>
</dbReference>
<evidence type="ECO:0000313" key="4">
    <source>
        <dbReference type="Proteomes" id="UP000655225"/>
    </source>
</evidence>
<proteinExistence type="predicted"/>
<dbReference type="Proteomes" id="UP000655225">
    <property type="component" value="Unassembled WGS sequence"/>
</dbReference>
<protein>
    <recommendedName>
        <fullName evidence="2">Protein kinase domain-containing protein</fullName>
    </recommendedName>
</protein>
<dbReference type="SUPFAM" id="SSF56112">
    <property type="entry name" value="Protein kinase-like (PK-like)"/>
    <property type="match status" value="1"/>
</dbReference>
<dbReference type="AlphaFoldDB" id="A0A834YQX3"/>
<accession>A0A834YQX3</accession>
<evidence type="ECO:0000259" key="2">
    <source>
        <dbReference type="PROSITE" id="PS50011"/>
    </source>
</evidence>
<dbReference type="PANTHER" id="PTHR48011:SF18">
    <property type="entry name" value="MITOGEN-ACTIVATED PROTEIN KINASE KINASE KINASE 19-RELATED"/>
    <property type="match status" value="1"/>
</dbReference>
<reference evidence="3 4" key="1">
    <citation type="submission" date="2020-04" db="EMBL/GenBank/DDBJ databases">
        <title>Plant Genome Project.</title>
        <authorList>
            <person name="Zhang R.-G."/>
        </authorList>
    </citation>
    <scope>NUCLEOTIDE SEQUENCE [LARGE SCALE GENOMIC DNA]</scope>
    <source>
        <strain evidence="3">YNK0</strain>
        <tissue evidence="3">Leaf</tissue>
    </source>
</reference>
<dbReference type="Pfam" id="PF00069">
    <property type="entry name" value="Pkinase"/>
    <property type="match status" value="1"/>
</dbReference>
<dbReference type="InterPro" id="IPR011009">
    <property type="entry name" value="Kinase-like_dom_sf"/>
</dbReference>
<dbReference type="GO" id="GO:0005524">
    <property type="term" value="F:ATP binding"/>
    <property type="evidence" value="ECO:0007669"/>
    <property type="project" value="InterPro"/>
</dbReference>
<dbReference type="InterPro" id="IPR052751">
    <property type="entry name" value="Plant_MAPKKK"/>
</dbReference>
<comment type="caution">
    <text evidence="3">The sequence shown here is derived from an EMBL/GenBank/DDBJ whole genome shotgun (WGS) entry which is preliminary data.</text>
</comment>
<feature type="region of interest" description="Disordered" evidence="1">
    <location>
        <begin position="122"/>
        <end position="149"/>
    </location>
</feature>
<name>A0A834YQX3_TETSI</name>
<evidence type="ECO:0000313" key="3">
    <source>
        <dbReference type="EMBL" id="KAF8393794.1"/>
    </source>
</evidence>
<evidence type="ECO:0000256" key="1">
    <source>
        <dbReference type="SAM" id="MobiDB-lite"/>
    </source>
</evidence>
<gene>
    <name evidence="3" type="ORF">HHK36_019992</name>
</gene>
<dbReference type="PANTHER" id="PTHR48011">
    <property type="entry name" value="CCR4-NOT TRANSCRIPTIONAL COMPLEX SUBUNIT CAF120-RELATED"/>
    <property type="match status" value="1"/>
</dbReference>
<dbReference type="Gene3D" id="1.10.510.10">
    <property type="entry name" value="Transferase(Phosphotransferase) domain 1"/>
    <property type="match status" value="1"/>
</dbReference>
<dbReference type="EMBL" id="JABCRI010000014">
    <property type="protein sequence ID" value="KAF8393794.1"/>
    <property type="molecule type" value="Genomic_DNA"/>
</dbReference>
<keyword evidence="4" id="KW-1185">Reference proteome</keyword>
<dbReference type="PROSITE" id="PS50011">
    <property type="entry name" value="PROTEIN_KINASE_DOM"/>
    <property type="match status" value="1"/>
</dbReference>
<feature type="domain" description="Protein kinase" evidence="2">
    <location>
        <begin position="1"/>
        <end position="79"/>
    </location>
</feature>
<dbReference type="GO" id="GO:0007165">
    <property type="term" value="P:signal transduction"/>
    <property type="evidence" value="ECO:0007669"/>
    <property type="project" value="TreeGrafter"/>
</dbReference>
<dbReference type="OrthoDB" id="1935550at2759"/>
<organism evidence="3 4">
    <name type="scientific">Tetracentron sinense</name>
    <name type="common">Spur-leaf</name>
    <dbReference type="NCBI Taxonomy" id="13715"/>
    <lineage>
        <taxon>Eukaryota</taxon>
        <taxon>Viridiplantae</taxon>
        <taxon>Streptophyta</taxon>
        <taxon>Embryophyta</taxon>
        <taxon>Tracheophyta</taxon>
        <taxon>Spermatophyta</taxon>
        <taxon>Magnoliopsida</taxon>
        <taxon>Trochodendrales</taxon>
        <taxon>Trochodendraceae</taxon>
        <taxon>Tetracentron</taxon>
    </lineage>
</organism>
<dbReference type="InterPro" id="IPR000719">
    <property type="entry name" value="Prot_kinase_dom"/>
</dbReference>